<dbReference type="AlphaFoldDB" id="D7TC75"/>
<dbReference type="PANTHER" id="PTHR38390">
    <property type="entry name" value="OS01G0103900 PROTEIN"/>
    <property type="match status" value="1"/>
</dbReference>
<dbReference type="PANTHER" id="PTHR38390:SF2">
    <property type="entry name" value="OS01G0103900 PROTEIN"/>
    <property type="match status" value="1"/>
</dbReference>
<dbReference type="FunCoup" id="D7TC75">
    <property type="interactions" value="101"/>
</dbReference>
<evidence type="ECO:0000256" key="1">
    <source>
        <dbReference type="SAM" id="SignalP"/>
    </source>
</evidence>
<dbReference type="HOGENOM" id="CLU_029978_0_0_1"/>
<evidence type="ECO:0000313" key="2">
    <source>
        <dbReference type="EMBL" id="CBI27733.3"/>
    </source>
</evidence>
<dbReference type="PaxDb" id="29760-VIT_11s0016g00050.t01"/>
<dbReference type="InParanoid" id="D7TC75"/>
<dbReference type="OMA" id="LECYYLL"/>
<feature type="signal peptide" evidence="1">
    <location>
        <begin position="1"/>
        <end position="19"/>
    </location>
</feature>
<sequence>MAVLCFLLDLLSISPPLLRDLKQALLQLANFYAISPWRHDRIGLCYLLYNRISSSNELKIAYSPRENFGLRDFHHAVNSLPTDVFFPQTGHSGPISSADLHLSTILSDEVLYSWGGKDIVRKIILLSSCFVQNIDSTLQNTLMEAADKCVLVEFVLFEQKSSHLSDIPDNIDNFAKQIHDLDNCSLQTYPPDVCVLHGLVKRWLQDLKDDIEEPLQACFIFKTNLVGSVNQISCNFSISFNHITDGFSPCQTCRCHGIPLDDVIGNKIKVPSCWVTGVKLGTYDLIENFVKIGEQTMLFLPSFKSFMKLQQVSSPIDFNIIERTNLGSLSEGLIIGNSYFVTPSVCHDVEAASDEGDKTELNAQLFQGLCSTLRSLDQGLVCSSICNLETMREAAFHCYYILYPSDGGPMLLRRLAGSEEVSPIPDVSRVIDSSLTKEIENSIESSLLKMELRDYNPVLHERGFHQKLNFLVKESLQFRSIPPKLEEVNSELNLTEPDSLEVIAESNSAIDVANAEGTPQLDVKAGEDKATATIAEEWEQLIVNEVPNIYSPSCICKPKLEQSVLLPSDSTRQLDVKTSRILERLEIPRQLKKRALSPIITNSIMADGCALMKKPLIPFQPIHVTAAGRASIASKPMKPNFQRKHG</sequence>
<name>D7TC75_VITVI</name>
<dbReference type="OrthoDB" id="1906673at2759"/>
<feature type="chain" id="PRO_5003105959" evidence="1">
    <location>
        <begin position="20"/>
        <end position="646"/>
    </location>
</feature>
<evidence type="ECO:0000313" key="3">
    <source>
        <dbReference type="Proteomes" id="UP000009183"/>
    </source>
</evidence>
<organism evidence="2 3">
    <name type="scientific">Vitis vinifera</name>
    <name type="common">Grape</name>
    <dbReference type="NCBI Taxonomy" id="29760"/>
    <lineage>
        <taxon>Eukaryota</taxon>
        <taxon>Viridiplantae</taxon>
        <taxon>Streptophyta</taxon>
        <taxon>Embryophyta</taxon>
        <taxon>Tracheophyta</taxon>
        <taxon>Spermatophyta</taxon>
        <taxon>Magnoliopsida</taxon>
        <taxon>eudicotyledons</taxon>
        <taxon>Gunneridae</taxon>
        <taxon>Pentapetalae</taxon>
        <taxon>rosids</taxon>
        <taxon>Vitales</taxon>
        <taxon>Vitaceae</taxon>
        <taxon>Viteae</taxon>
        <taxon>Vitis</taxon>
    </lineage>
</organism>
<gene>
    <name evidence="2" type="ordered locus">VIT_11s0016g00050</name>
</gene>
<keyword evidence="1" id="KW-0732">Signal</keyword>
<protein>
    <submittedName>
        <fullName evidence="2">Uncharacterized protein</fullName>
    </submittedName>
</protein>
<dbReference type="eggNOG" id="ENOG502QTSF">
    <property type="taxonomic scope" value="Eukaryota"/>
</dbReference>
<dbReference type="EMBL" id="FN595756">
    <property type="protein sequence ID" value="CBI27733.3"/>
    <property type="molecule type" value="Genomic_DNA"/>
</dbReference>
<proteinExistence type="predicted"/>
<keyword evidence="3" id="KW-1185">Reference proteome</keyword>
<accession>D7TC75</accession>
<reference evidence="3" key="1">
    <citation type="journal article" date="2007" name="Nature">
        <title>The grapevine genome sequence suggests ancestral hexaploidization in major angiosperm phyla.</title>
        <authorList>
            <consortium name="The French-Italian Public Consortium for Grapevine Genome Characterization."/>
            <person name="Jaillon O."/>
            <person name="Aury J.-M."/>
            <person name="Noel B."/>
            <person name="Policriti A."/>
            <person name="Clepet C."/>
            <person name="Casagrande A."/>
            <person name="Choisne N."/>
            <person name="Aubourg S."/>
            <person name="Vitulo N."/>
            <person name="Jubin C."/>
            <person name="Vezzi A."/>
            <person name="Legeai F."/>
            <person name="Hugueney P."/>
            <person name="Dasilva C."/>
            <person name="Horner D."/>
            <person name="Mica E."/>
            <person name="Jublot D."/>
            <person name="Poulain J."/>
            <person name="Bruyere C."/>
            <person name="Billault A."/>
            <person name="Segurens B."/>
            <person name="Gouyvenoux M."/>
            <person name="Ugarte E."/>
            <person name="Cattonaro F."/>
            <person name="Anthouard V."/>
            <person name="Vico V."/>
            <person name="Del Fabbro C."/>
            <person name="Alaux M."/>
            <person name="Di Gaspero G."/>
            <person name="Dumas V."/>
            <person name="Felice N."/>
            <person name="Paillard S."/>
            <person name="Juman I."/>
            <person name="Moroldo M."/>
            <person name="Scalabrin S."/>
            <person name="Canaguier A."/>
            <person name="Le Clainche I."/>
            <person name="Malacrida G."/>
            <person name="Durand E."/>
            <person name="Pesole G."/>
            <person name="Laucou V."/>
            <person name="Chatelet P."/>
            <person name="Merdinoglu D."/>
            <person name="Delledonne M."/>
            <person name="Pezzotti M."/>
            <person name="Lecharny A."/>
            <person name="Scarpelli C."/>
            <person name="Artiguenave F."/>
            <person name="Pe M.E."/>
            <person name="Valle G."/>
            <person name="Morgante M."/>
            <person name="Caboche M."/>
            <person name="Adam-Blondon A.-F."/>
            <person name="Weissenbach J."/>
            <person name="Quetier F."/>
            <person name="Wincker P."/>
        </authorList>
    </citation>
    <scope>NUCLEOTIDE SEQUENCE [LARGE SCALE GENOMIC DNA]</scope>
    <source>
        <strain evidence="3">cv. Pinot noir / PN40024</strain>
    </source>
</reference>
<dbReference type="Proteomes" id="UP000009183">
    <property type="component" value="Chromosome 11"/>
</dbReference>
<dbReference type="KEGG" id="vvi:100242180"/>